<dbReference type="PIRSF" id="PIRSF002070">
    <property type="entry name" value="SSB"/>
    <property type="match status" value="1"/>
</dbReference>
<reference evidence="5 7" key="1">
    <citation type="submission" date="2019-03" db="EMBL/GenBank/DDBJ databases">
        <title>Genomic Encyclopedia of Type Strains, Phase IV (KMG-IV): sequencing the most valuable type-strain genomes for metagenomic binning, comparative biology and taxonomic classification.</title>
        <authorList>
            <person name="Goeker M."/>
        </authorList>
    </citation>
    <scope>NUCLEOTIDE SEQUENCE [LARGE SCALE GENOMIC DNA]</scope>
    <source>
        <strain evidence="5 7">DSM 12034</strain>
    </source>
</reference>
<keyword evidence="8" id="KW-1185">Reference proteome</keyword>
<accession>A0A4R3L1S6</accession>
<dbReference type="AlphaFoldDB" id="A0A4R3L1S6"/>
<gene>
    <name evidence="6" type="primary">ssb_2</name>
    <name evidence="5" type="ORF">EDC36_1272</name>
    <name evidence="6" type="ORF">Tigna_02605</name>
</gene>
<dbReference type="OrthoDB" id="9809878at2"/>
<dbReference type="InterPro" id="IPR000424">
    <property type="entry name" value="Primosome_PriB/ssb"/>
</dbReference>
<evidence type="ECO:0000313" key="7">
    <source>
        <dbReference type="Proteomes" id="UP000295536"/>
    </source>
</evidence>
<dbReference type="InterPro" id="IPR011344">
    <property type="entry name" value="ssDNA-bd"/>
</dbReference>
<dbReference type="Proteomes" id="UP000295536">
    <property type="component" value="Unassembled WGS sequence"/>
</dbReference>
<proteinExistence type="predicted"/>
<dbReference type="GO" id="GO:0006260">
    <property type="term" value="P:DNA replication"/>
    <property type="evidence" value="ECO:0007669"/>
    <property type="project" value="InterPro"/>
</dbReference>
<organism evidence="5 7">
    <name type="scientific">Tepidimonas ignava</name>
    <dbReference type="NCBI Taxonomy" id="114249"/>
    <lineage>
        <taxon>Bacteria</taxon>
        <taxon>Pseudomonadati</taxon>
        <taxon>Pseudomonadota</taxon>
        <taxon>Betaproteobacteria</taxon>
        <taxon>Burkholderiales</taxon>
        <taxon>Tepidimonas</taxon>
    </lineage>
</organism>
<sequence length="138" mass="14613">MSCQLIGLARIGRDAEVRYTNSGEPVAGLSLAFSYGRKGPDGKKPTQWVDAALWGKLAEALAPYLTKGTQVYVLLDDVHVETYQQRDGSQGVKLAGKVATIDLASGQAAKPAEQASKPQSKPAATGSGFDDMDDDIPF</sequence>
<evidence type="ECO:0000313" key="6">
    <source>
        <dbReference type="EMBL" id="TSE18216.1"/>
    </source>
</evidence>
<evidence type="ECO:0000256" key="2">
    <source>
        <dbReference type="PIRNR" id="PIRNR002070"/>
    </source>
</evidence>
<feature type="region of interest" description="Disordered" evidence="4">
    <location>
        <begin position="106"/>
        <end position="138"/>
    </location>
</feature>
<evidence type="ECO:0000313" key="8">
    <source>
        <dbReference type="Proteomes" id="UP000315577"/>
    </source>
</evidence>
<dbReference type="Pfam" id="PF00436">
    <property type="entry name" value="SSB"/>
    <property type="match status" value="1"/>
</dbReference>
<dbReference type="GO" id="GO:0003697">
    <property type="term" value="F:single-stranded DNA binding"/>
    <property type="evidence" value="ECO:0007669"/>
    <property type="project" value="InterPro"/>
</dbReference>
<dbReference type="CDD" id="cd04496">
    <property type="entry name" value="SSB_OBF"/>
    <property type="match status" value="1"/>
</dbReference>
<evidence type="ECO:0000256" key="1">
    <source>
        <dbReference type="ARBA" id="ARBA00023125"/>
    </source>
</evidence>
<dbReference type="SUPFAM" id="SSF50249">
    <property type="entry name" value="Nucleic acid-binding proteins"/>
    <property type="match status" value="1"/>
</dbReference>
<dbReference type="EMBL" id="SMAH01000027">
    <property type="protein sequence ID" value="TCS93551.1"/>
    <property type="molecule type" value="Genomic_DNA"/>
</dbReference>
<evidence type="ECO:0000313" key="5">
    <source>
        <dbReference type="EMBL" id="TCS93551.1"/>
    </source>
</evidence>
<dbReference type="PROSITE" id="PS50935">
    <property type="entry name" value="SSB"/>
    <property type="match status" value="1"/>
</dbReference>
<dbReference type="EMBL" id="VJNC01000031">
    <property type="protein sequence ID" value="TSE18216.1"/>
    <property type="molecule type" value="Genomic_DNA"/>
</dbReference>
<dbReference type="Proteomes" id="UP000315577">
    <property type="component" value="Unassembled WGS sequence"/>
</dbReference>
<evidence type="ECO:0000256" key="3">
    <source>
        <dbReference type="RuleBase" id="RU000524"/>
    </source>
</evidence>
<dbReference type="NCBIfam" id="TIGR00621">
    <property type="entry name" value="ssb"/>
    <property type="match status" value="1"/>
</dbReference>
<protein>
    <recommendedName>
        <fullName evidence="2 3">Single-stranded DNA-binding protein</fullName>
    </recommendedName>
</protein>
<evidence type="ECO:0000256" key="4">
    <source>
        <dbReference type="SAM" id="MobiDB-lite"/>
    </source>
</evidence>
<keyword evidence="1 2" id="KW-0238">DNA-binding</keyword>
<comment type="caution">
    <text evidence="5">The sequence shown here is derived from an EMBL/GenBank/DDBJ whole genome shotgun (WGS) entry which is preliminary data.</text>
</comment>
<name>A0A4R3L1S6_9BURK</name>
<dbReference type="RefSeq" id="WP_132963710.1">
    <property type="nucleotide sequence ID" value="NZ_SMAH01000027.1"/>
</dbReference>
<dbReference type="InterPro" id="IPR012340">
    <property type="entry name" value="NA-bd_OB-fold"/>
</dbReference>
<dbReference type="Gene3D" id="2.40.50.140">
    <property type="entry name" value="Nucleic acid-binding proteins"/>
    <property type="match status" value="1"/>
</dbReference>
<reference evidence="6 8" key="2">
    <citation type="submission" date="2019-07" db="EMBL/GenBank/DDBJ databases">
        <title>Tepidimonas ignava SPS-1037 draft genome.</title>
        <authorList>
            <person name="Da Costa M.S."/>
            <person name="Froufe H.J.C."/>
            <person name="Egas C."/>
            <person name="Albuquerque L."/>
        </authorList>
    </citation>
    <scope>NUCLEOTIDE SEQUENCE [LARGE SCALE GENOMIC DNA]</scope>
    <source>
        <strain evidence="6 8">SPS-1037</strain>
    </source>
</reference>